<accession>A0A4Y9ZKU6</accession>
<dbReference type="AlphaFoldDB" id="A0A4Y9ZKU6"/>
<comment type="caution">
    <text evidence="1">The sequence shown here is derived from an EMBL/GenBank/DDBJ whole genome shotgun (WGS) entry which is preliminary data.</text>
</comment>
<name>A0A4Y9ZKU6_9AGAM</name>
<sequence>MQIFLPKLRSLKVEQVSFSASVEGDKFGFTFVKWWGWRGQKFEELPTLFMKDCELDAGTEEVFLINDIKYIDLSDICGSGDEEDVNDER</sequence>
<organism evidence="1 2">
    <name type="scientific">Hericium alpestre</name>
    <dbReference type="NCBI Taxonomy" id="135208"/>
    <lineage>
        <taxon>Eukaryota</taxon>
        <taxon>Fungi</taxon>
        <taxon>Dikarya</taxon>
        <taxon>Basidiomycota</taxon>
        <taxon>Agaricomycotina</taxon>
        <taxon>Agaricomycetes</taxon>
        <taxon>Russulales</taxon>
        <taxon>Hericiaceae</taxon>
        <taxon>Hericium</taxon>
    </lineage>
</organism>
<gene>
    <name evidence="1" type="ORF">EWM64_g9172</name>
</gene>
<protein>
    <submittedName>
        <fullName evidence="1">Uncharacterized protein</fullName>
    </submittedName>
</protein>
<keyword evidence="2" id="KW-1185">Reference proteome</keyword>
<reference evidence="1 2" key="1">
    <citation type="submission" date="2019-02" db="EMBL/GenBank/DDBJ databases">
        <title>Genome sequencing of the rare red list fungi Hericium alpestre (H. flagellum).</title>
        <authorList>
            <person name="Buettner E."/>
            <person name="Kellner H."/>
        </authorList>
    </citation>
    <scope>NUCLEOTIDE SEQUENCE [LARGE SCALE GENOMIC DNA]</scope>
    <source>
        <strain evidence="1 2">DSM 108284</strain>
    </source>
</reference>
<proteinExistence type="predicted"/>
<evidence type="ECO:0000313" key="2">
    <source>
        <dbReference type="Proteomes" id="UP000298061"/>
    </source>
</evidence>
<dbReference type="EMBL" id="SFCI01001846">
    <property type="protein sequence ID" value="TFY74840.1"/>
    <property type="molecule type" value="Genomic_DNA"/>
</dbReference>
<evidence type="ECO:0000313" key="1">
    <source>
        <dbReference type="EMBL" id="TFY74840.1"/>
    </source>
</evidence>
<dbReference type="Proteomes" id="UP000298061">
    <property type="component" value="Unassembled WGS sequence"/>
</dbReference>